<dbReference type="SUPFAM" id="SSF103473">
    <property type="entry name" value="MFS general substrate transporter"/>
    <property type="match status" value="1"/>
</dbReference>
<keyword evidence="3 6" id="KW-1133">Transmembrane helix</keyword>
<feature type="transmembrane region" description="Helical" evidence="6">
    <location>
        <begin position="37"/>
        <end position="61"/>
    </location>
</feature>
<feature type="transmembrane region" description="Helical" evidence="6">
    <location>
        <begin position="195"/>
        <end position="213"/>
    </location>
</feature>
<feature type="compositionally biased region" description="Polar residues" evidence="5">
    <location>
        <begin position="460"/>
        <end position="471"/>
    </location>
</feature>
<dbReference type="Proteomes" id="UP001556367">
    <property type="component" value="Unassembled WGS sequence"/>
</dbReference>
<evidence type="ECO:0000259" key="7">
    <source>
        <dbReference type="PROSITE" id="PS50850"/>
    </source>
</evidence>
<dbReference type="EMBL" id="JASNQZ010000006">
    <property type="protein sequence ID" value="KAL0956726.1"/>
    <property type="molecule type" value="Genomic_DNA"/>
</dbReference>
<dbReference type="InterPro" id="IPR020846">
    <property type="entry name" value="MFS_dom"/>
</dbReference>
<evidence type="ECO:0000256" key="2">
    <source>
        <dbReference type="ARBA" id="ARBA00022692"/>
    </source>
</evidence>
<keyword evidence="4 6" id="KW-0472">Membrane</keyword>
<feature type="transmembrane region" description="Helical" evidence="6">
    <location>
        <begin position="161"/>
        <end position="183"/>
    </location>
</feature>
<feature type="compositionally biased region" description="Basic and acidic residues" evidence="5">
    <location>
        <begin position="448"/>
        <end position="459"/>
    </location>
</feature>
<dbReference type="InterPro" id="IPR036259">
    <property type="entry name" value="MFS_trans_sf"/>
</dbReference>
<evidence type="ECO:0000313" key="9">
    <source>
        <dbReference type="Proteomes" id="UP001556367"/>
    </source>
</evidence>
<feature type="transmembrane region" description="Helical" evidence="6">
    <location>
        <begin position="103"/>
        <end position="122"/>
    </location>
</feature>
<feature type="transmembrane region" description="Helical" evidence="6">
    <location>
        <begin position="320"/>
        <end position="337"/>
    </location>
</feature>
<dbReference type="PROSITE" id="PS50850">
    <property type="entry name" value="MFS"/>
    <property type="match status" value="1"/>
</dbReference>
<evidence type="ECO:0000256" key="1">
    <source>
        <dbReference type="ARBA" id="ARBA00004141"/>
    </source>
</evidence>
<evidence type="ECO:0000256" key="6">
    <source>
        <dbReference type="SAM" id="Phobius"/>
    </source>
</evidence>
<keyword evidence="9" id="KW-1185">Reference proteome</keyword>
<feature type="transmembrane region" description="Helical" evidence="6">
    <location>
        <begin position="420"/>
        <end position="439"/>
    </location>
</feature>
<accession>A0ABR3JNU8</accession>
<feature type="transmembrane region" description="Helical" evidence="6">
    <location>
        <begin position="73"/>
        <end position="96"/>
    </location>
</feature>
<protein>
    <recommendedName>
        <fullName evidence="7">Major facilitator superfamily (MFS) profile domain-containing protein</fullName>
    </recommendedName>
</protein>
<evidence type="ECO:0000256" key="5">
    <source>
        <dbReference type="SAM" id="MobiDB-lite"/>
    </source>
</evidence>
<evidence type="ECO:0000313" key="8">
    <source>
        <dbReference type="EMBL" id="KAL0956726.1"/>
    </source>
</evidence>
<dbReference type="Gene3D" id="1.20.1250.20">
    <property type="entry name" value="MFS general substrate transporter like domains"/>
    <property type="match status" value="2"/>
</dbReference>
<comment type="subcellular location">
    <subcellularLocation>
        <location evidence="1">Membrane</location>
        <topology evidence="1">Multi-pass membrane protein</topology>
    </subcellularLocation>
</comment>
<comment type="caution">
    <text evidence="8">The sequence shown here is derived from an EMBL/GenBank/DDBJ whole genome shotgun (WGS) entry which is preliminary data.</text>
</comment>
<sequence length="487" mass="53056">MAMKMFVFDPPRLPEAREARLVNPIHAIRALTWRQQALFWSGWFAWITDSYDFFCVSLTILRLQAQFGRSTHALTTAITLTLLFRPAGAFIFGLLGDRYGRRWPLTSVLIIIAALQIGTGFVKTFSSFLAVRSLFGIAMGGVWGLASAASLESMPVESRGVYSGLMQVGCPGGYLVASVVNLFLVPETPTSWRSIFWVGAGLSTLAAIIRACLPESAVFERSQELSRRRGLTASQETKAFIASFRSMIRNYWGLWAYGVILMTGLNFLPHSSQDLYTTFMQNSKGFSADLANKANIVGEAGAVTGAAIGGYISQFLGRRITLILACVWCCAFIPLWIMPSSWGALSAGAFFFQMGVNIAWGAVAVYLNELVPPAFRGLYPGTVYQLGNAASSAASQIEATAGLTIRKQVNGVDQPDYGTVQAIMAAASCGLILICVAFGPEKHSAHFEDAQTAVEERTVAESQDGSEQQNQDIEKEKQEYAHIEYSV</sequence>
<dbReference type="CDD" id="cd17316">
    <property type="entry name" value="MFS_SV2_like"/>
    <property type="match status" value="1"/>
</dbReference>
<reference evidence="9" key="1">
    <citation type="submission" date="2024-06" db="EMBL/GenBank/DDBJ databases">
        <title>Multi-omics analyses provide insights into the biosynthesis of the anticancer antibiotic pleurotin in Hohenbuehelia grisea.</title>
        <authorList>
            <person name="Weaver J.A."/>
            <person name="Alberti F."/>
        </authorList>
    </citation>
    <scope>NUCLEOTIDE SEQUENCE [LARGE SCALE GENOMIC DNA]</scope>
    <source>
        <strain evidence="9">T-177</strain>
    </source>
</reference>
<feature type="transmembrane region" description="Helical" evidence="6">
    <location>
        <begin position="251"/>
        <end position="268"/>
    </location>
</feature>
<evidence type="ECO:0000256" key="3">
    <source>
        <dbReference type="ARBA" id="ARBA00022989"/>
    </source>
</evidence>
<dbReference type="Pfam" id="PF07690">
    <property type="entry name" value="MFS_1"/>
    <property type="match status" value="1"/>
</dbReference>
<dbReference type="PANTHER" id="PTHR23508">
    <property type="entry name" value="CARBOXYLIC ACID TRANSPORTER PROTEIN HOMOLOG"/>
    <property type="match status" value="1"/>
</dbReference>
<proteinExistence type="predicted"/>
<dbReference type="PANTHER" id="PTHR23508:SF10">
    <property type="entry name" value="CARBOXYLIC ACID TRANSPORTER PROTEIN HOMOLOG"/>
    <property type="match status" value="1"/>
</dbReference>
<feature type="transmembrane region" description="Helical" evidence="6">
    <location>
        <begin position="344"/>
        <end position="367"/>
    </location>
</feature>
<organism evidence="8 9">
    <name type="scientific">Hohenbuehelia grisea</name>
    <dbReference type="NCBI Taxonomy" id="104357"/>
    <lineage>
        <taxon>Eukaryota</taxon>
        <taxon>Fungi</taxon>
        <taxon>Dikarya</taxon>
        <taxon>Basidiomycota</taxon>
        <taxon>Agaricomycotina</taxon>
        <taxon>Agaricomycetes</taxon>
        <taxon>Agaricomycetidae</taxon>
        <taxon>Agaricales</taxon>
        <taxon>Pleurotineae</taxon>
        <taxon>Pleurotaceae</taxon>
        <taxon>Hohenbuehelia</taxon>
    </lineage>
</organism>
<keyword evidence="2 6" id="KW-0812">Transmembrane</keyword>
<dbReference type="InterPro" id="IPR011701">
    <property type="entry name" value="MFS"/>
</dbReference>
<evidence type="ECO:0000256" key="4">
    <source>
        <dbReference type="ARBA" id="ARBA00023136"/>
    </source>
</evidence>
<feature type="domain" description="Major facilitator superfamily (MFS) profile" evidence="7">
    <location>
        <begin position="38"/>
        <end position="443"/>
    </location>
</feature>
<feature type="transmembrane region" description="Helical" evidence="6">
    <location>
        <begin position="128"/>
        <end position="149"/>
    </location>
</feature>
<feature type="region of interest" description="Disordered" evidence="5">
    <location>
        <begin position="448"/>
        <end position="479"/>
    </location>
</feature>
<gene>
    <name evidence="8" type="ORF">HGRIS_002848</name>
</gene>
<name>A0ABR3JNU8_9AGAR</name>